<name>A0A5D9CEN0_9SPHN</name>
<evidence type="ECO:0000313" key="2">
    <source>
        <dbReference type="Proteomes" id="UP000322077"/>
    </source>
</evidence>
<dbReference type="AlphaFoldDB" id="A0A5D9CEN0"/>
<accession>A0A5D9CEN0</accession>
<keyword evidence="2" id="KW-1185">Reference proteome</keyword>
<reference evidence="1 2" key="1">
    <citation type="submission" date="2019-08" db="EMBL/GenBank/DDBJ databases">
        <authorList>
            <person name="Wang G."/>
            <person name="Xu Z."/>
        </authorList>
    </citation>
    <scope>NUCLEOTIDE SEQUENCE [LARGE SCALE GENOMIC DNA]</scope>
    <source>
        <strain evidence="1 2">ZX</strain>
    </source>
</reference>
<dbReference type="EMBL" id="VTOU01000001">
    <property type="protein sequence ID" value="TZG28595.1"/>
    <property type="molecule type" value="Genomic_DNA"/>
</dbReference>
<protein>
    <submittedName>
        <fullName evidence="1">Uncharacterized protein</fullName>
    </submittedName>
</protein>
<evidence type="ECO:0000313" key="1">
    <source>
        <dbReference type="EMBL" id="TZG28595.1"/>
    </source>
</evidence>
<organism evidence="1 2">
    <name type="scientific">Sphingomonas montanisoli</name>
    <dbReference type="NCBI Taxonomy" id="2606412"/>
    <lineage>
        <taxon>Bacteria</taxon>
        <taxon>Pseudomonadati</taxon>
        <taxon>Pseudomonadota</taxon>
        <taxon>Alphaproteobacteria</taxon>
        <taxon>Sphingomonadales</taxon>
        <taxon>Sphingomonadaceae</taxon>
        <taxon>Sphingomonas</taxon>
    </lineage>
</organism>
<proteinExistence type="predicted"/>
<dbReference type="Proteomes" id="UP000322077">
    <property type="component" value="Unassembled WGS sequence"/>
</dbReference>
<dbReference type="RefSeq" id="WP_149520260.1">
    <property type="nucleotide sequence ID" value="NZ_VTOU01000001.1"/>
</dbReference>
<sequence>MNDNIISLPSALRPVNVGSAVANLITMAQIEREIPTTMTGVDGMETLAEAVAGIADRVSRDEAVILLGVGAMLLRVTRGCPRPEETPNPWPVGLVAHVEAMLPPLPPAETDGYYQTLGKVGPDAIVPAVYVALLCARIKHLEAQLLAADVQTRSEVADLIGANIMAQPAGEA</sequence>
<gene>
    <name evidence="1" type="ORF">FYJ91_00095</name>
</gene>
<comment type="caution">
    <text evidence="1">The sequence shown here is derived from an EMBL/GenBank/DDBJ whole genome shotgun (WGS) entry which is preliminary data.</text>
</comment>